<comment type="cofactor">
    <cofactor evidence="4">
        <name>Zn(2+)</name>
        <dbReference type="ChEBI" id="CHEBI:29105"/>
    </cofactor>
</comment>
<organism evidence="6 7">
    <name type="scientific">Natrinema versiforme</name>
    <dbReference type="NCBI Taxonomy" id="88724"/>
    <lineage>
        <taxon>Archaea</taxon>
        <taxon>Methanobacteriati</taxon>
        <taxon>Methanobacteriota</taxon>
        <taxon>Stenosarchaea group</taxon>
        <taxon>Halobacteria</taxon>
        <taxon>Halobacteriales</taxon>
        <taxon>Natrialbaceae</taxon>
        <taxon>Natrinema</taxon>
    </lineage>
</organism>
<dbReference type="GO" id="GO:0043168">
    <property type="term" value="F:anion binding"/>
    <property type="evidence" value="ECO:0007669"/>
    <property type="project" value="UniProtKB-ARBA"/>
</dbReference>
<dbReference type="Proteomes" id="UP000302218">
    <property type="component" value="Plasmid pNVE414"/>
</dbReference>
<dbReference type="SMART" id="SM00829">
    <property type="entry name" value="PKS_ER"/>
    <property type="match status" value="1"/>
</dbReference>
<dbReference type="GO" id="GO:0016616">
    <property type="term" value="F:oxidoreductase activity, acting on the CH-OH group of donors, NAD or NADP as acceptor"/>
    <property type="evidence" value="ECO:0007669"/>
    <property type="project" value="UniProtKB-ARBA"/>
</dbReference>
<dbReference type="InterPro" id="IPR002328">
    <property type="entry name" value="ADH_Zn_CS"/>
</dbReference>
<dbReference type="Gene3D" id="3.90.180.10">
    <property type="entry name" value="Medium-chain alcohol dehydrogenases, catalytic domain"/>
    <property type="match status" value="1"/>
</dbReference>
<gene>
    <name evidence="6" type="ORF">FEJ81_22130</name>
</gene>
<evidence type="ECO:0000256" key="4">
    <source>
        <dbReference type="RuleBase" id="RU361277"/>
    </source>
</evidence>
<dbReference type="InterPro" id="IPR011032">
    <property type="entry name" value="GroES-like_sf"/>
</dbReference>
<dbReference type="InterPro" id="IPR036291">
    <property type="entry name" value="NAD(P)-bd_dom_sf"/>
</dbReference>
<keyword evidence="3" id="KW-0560">Oxidoreductase</keyword>
<proteinExistence type="inferred from homology"/>
<dbReference type="GO" id="GO:0044281">
    <property type="term" value="P:small molecule metabolic process"/>
    <property type="evidence" value="ECO:0007669"/>
    <property type="project" value="UniProtKB-ARBA"/>
</dbReference>
<dbReference type="InterPro" id="IPR050129">
    <property type="entry name" value="Zn_alcohol_dh"/>
</dbReference>
<evidence type="ECO:0000256" key="1">
    <source>
        <dbReference type="ARBA" id="ARBA00022723"/>
    </source>
</evidence>
<reference evidence="7" key="1">
    <citation type="submission" date="2019-05" db="EMBL/GenBank/DDBJ databases">
        <title>Genome sequence and methylation pattern of the halophilic Archaeon Natrinema versiforme BOL5-4.</title>
        <authorList>
            <person name="DasSarma P."/>
            <person name="Anton B.P."/>
            <person name="DasSarma S.L."/>
            <person name="Martinez F.L."/>
            <person name="Guzman D."/>
            <person name="Roberts R.J."/>
            <person name="DasSarma S."/>
        </authorList>
    </citation>
    <scope>NUCLEOTIDE SEQUENCE [LARGE SCALE GENOMIC DNA]</scope>
    <source>
        <strain evidence="7">BOL5-4</strain>
        <plasmid evidence="7">pnve414</plasmid>
    </source>
</reference>
<dbReference type="Pfam" id="PF00107">
    <property type="entry name" value="ADH_zinc_N"/>
    <property type="match status" value="1"/>
</dbReference>
<dbReference type="InterPro" id="IPR020843">
    <property type="entry name" value="ER"/>
</dbReference>
<dbReference type="InterPro" id="IPR013154">
    <property type="entry name" value="ADH-like_N"/>
</dbReference>
<dbReference type="GO" id="GO:0008270">
    <property type="term" value="F:zinc ion binding"/>
    <property type="evidence" value="ECO:0007669"/>
    <property type="project" value="InterPro"/>
</dbReference>
<dbReference type="GO" id="GO:0030554">
    <property type="term" value="F:adenyl nucleotide binding"/>
    <property type="evidence" value="ECO:0007669"/>
    <property type="project" value="UniProtKB-ARBA"/>
</dbReference>
<dbReference type="RefSeq" id="WP_138247364.1">
    <property type="nucleotide sequence ID" value="NZ_CP040332.1"/>
</dbReference>
<dbReference type="AlphaFoldDB" id="A0A4P8WNL9"/>
<dbReference type="SUPFAM" id="SSF50129">
    <property type="entry name" value="GroES-like"/>
    <property type="match status" value="1"/>
</dbReference>
<dbReference type="Pfam" id="PF08240">
    <property type="entry name" value="ADH_N"/>
    <property type="match status" value="1"/>
</dbReference>
<keyword evidence="1 4" id="KW-0479">Metal-binding</keyword>
<evidence type="ECO:0000313" key="7">
    <source>
        <dbReference type="Proteomes" id="UP000302218"/>
    </source>
</evidence>
<keyword evidence="2 4" id="KW-0862">Zinc</keyword>
<evidence type="ECO:0000256" key="2">
    <source>
        <dbReference type="ARBA" id="ARBA00022833"/>
    </source>
</evidence>
<dbReference type="PROSITE" id="PS00059">
    <property type="entry name" value="ADH_ZINC"/>
    <property type="match status" value="1"/>
</dbReference>
<accession>A0A4P8WNL9</accession>
<dbReference type="GO" id="GO:0051262">
    <property type="term" value="P:protein tetramerization"/>
    <property type="evidence" value="ECO:0007669"/>
    <property type="project" value="UniProtKB-ARBA"/>
</dbReference>
<evidence type="ECO:0000259" key="5">
    <source>
        <dbReference type="SMART" id="SM00829"/>
    </source>
</evidence>
<feature type="domain" description="Enoyl reductase (ER)" evidence="5">
    <location>
        <begin position="7"/>
        <end position="337"/>
    </location>
</feature>
<dbReference type="KEGG" id="nvr:FEJ81_22130"/>
<dbReference type="PANTHER" id="PTHR43401">
    <property type="entry name" value="L-THREONINE 3-DEHYDROGENASE"/>
    <property type="match status" value="1"/>
</dbReference>
<geneLocation type="plasmid" evidence="7">
    <name>pnve414</name>
</geneLocation>
<dbReference type="SUPFAM" id="SSF51735">
    <property type="entry name" value="NAD(P)-binding Rossmann-fold domains"/>
    <property type="match status" value="1"/>
</dbReference>
<dbReference type="GeneID" id="40268032"/>
<dbReference type="Gene3D" id="3.40.50.720">
    <property type="entry name" value="NAD(P)-binding Rossmann-like Domain"/>
    <property type="match status" value="1"/>
</dbReference>
<dbReference type="EMBL" id="CP040332">
    <property type="protein sequence ID" value="QCS44975.1"/>
    <property type="molecule type" value="Genomic_DNA"/>
</dbReference>
<keyword evidence="6" id="KW-0614">Plasmid</keyword>
<name>A0A4P8WNL9_9EURY</name>
<sequence length="339" mass="36817">MKAIIQTDERELSVQDVEQPTITNEQVLIEVTHAGLCGSDVHAYLQKGFDWVKMPRIMGHEYTGEVVETGTDVSNVEVGAQVVEKPIHTCGRCFQCQQGLENICQDTVKRGFETDGGFAEYVAVDADYVKEIPETIPSRHAAITEPLSVSTRAVYDRSSVKPGNTVLVQGPGPIGILCASLLDSMGTEVIATGLANDTKCRLPALELLGIETLNIESDSVRDYVDETTDGLGVDAVFDTTGHKSGLESATEYVRKGGEIIEVGIPSEPSEIETAPLVRGEINIKTSYSALWSNFEQSIRVLENASLDLDELITIYNIDSAENAFEDAHSGEVCKPVFVF</sequence>
<dbReference type="InterPro" id="IPR013149">
    <property type="entry name" value="ADH-like_C"/>
</dbReference>
<comment type="similarity">
    <text evidence="4">Belongs to the zinc-containing alcohol dehydrogenase family.</text>
</comment>
<dbReference type="OrthoDB" id="73567at2157"/>
<evidence type="ECO:0000313" key="6">
    <source>
        <dbReference type="EMBL" id="QCS44975.1"/>
    </source>
</evidence>
<dbReference type="PANTHER" id="PTHR43401:SF2">
    <property type="entry name" value="L-THREONINE 3-DEHYDROGENASE"/>
    <property type="match status" value="1"/>
</dbReference>
<evidence type="ECO:0000256" key="3">
    <source>
        <dbReference type="ARBA" id="ARBA00023002"/>
    </source>
</evidence>
<protein>
    <submittedName>
        <fullName evidence="6">Zinc-binding dehydrogenase</fullName>
    </submittedName>
</protein>